<feature type="compositionally biased region" description="Polar residues" evidence="6">
    <location>
        <begin position="168"/>
        <end position="177"/>
    </location>
</feature>
<feature type="compositionally biased region" description="Pro residues" evidence="6">
    <location>
        <begin position="930"/>
        <end position="945"/>
    </location>
</feature>
<keyword evidence="9" id="KW-1185">Reference proteome</keyword>
<feature type="region of interest" description="Disordered" evidence="6">
    <location>
        <begin position="144"/>
        <end position="190"/>
    </location>
</feature>
<dbReference type="GO" id="GO:0005634">
    <property type="term" value="C:nucleus"/>
    <property type="evidence" value="ECO:0007669"/>
    <property type="project" value="UniProtKB-SubCell"/>
</dbReference>
<reference evidence="8 9" key="1">
    <citation type="submission" date="2014-04" db="EMBL/GenBank/DDBJ databases">
        <title>Evolutionary Origins and Diversification of the Mycorrhizal Mutualists.</title>
        <authorList>
            <consortium name="DOE Joint Genome Institute"/>
            <consortium name="Mycorrhizal Genomics Consortium"/>
            <person name="Kohler A."/>
            <person name="Kuo A."/>
            <person name="Nagy L.G."/>
            <person name="Floudas D."/>
            <person name="Copeland A."/>
            <person name="Barry K.W."/>
            <person name="Cichocki N."/>
            <person name="Veneault-Fourrey C."/>
            <person name="LaButti K."/>
            <person name="Lindquist E.A."/>
            <person name="Lipzen A."/>
            <person name="Lundell T."/>
            <person name="Morin E."/>
            <person name="Murat C."/>
            <person name="Riley R."/>
            <person name="Ohm R."/>
            <person name="Sun H."/>
            <person name="Tunlid A."/>
            <person name="Henrissat B."/>
            <person name="Grigoriev I.V."/>
            <person name="Hibbett D.S."/>
            <person name="Martin F."/>
        </authorList>
    </citation>
    <scope>NUCLEOTIDE SEQUENCE [LARGE SCALE GENOMIC DNA]</scope>
    <source>
        <strain evidence="8 9">Koide BX008</strain>
    </source>
</reference>
<dbReference type="InterPro" id="IPR008906">
    <property type="entry name" value="HATC_C_dom"/>
</dbReference>
<comment type="subcellular location">
    <subcellularLocation>
        <location evidence="1">Nucleus</location>
    </subcellularLocation>
</comment>
<dbReference type="SUPFAM" id="SSF53098">
    <property type="entry name" value="Ribonuclease H-like"/>
    <property type="match status" value="1"/>
</dbReference>
<name>A0A0C2WPX9_AMAMK</name>
<evidence type="ECO:0000313" key="9">
    <source>
        <dbReference type="Proteomes" id="UP000054549"/>
    </source>
</evidence>
<evidence type="ECO:0000313" key="8">
    <source>
        <dbReference type="EMBL" id="KIL58308.1"/>
    </source>
</evidence>
<feature type="region of interest" description="Disordered" evidence="6">
    <location>
        <begin position="850"/>
        <end position="874"/>
    </location>
</feature>
<dbReference type="GO" id="GO:0008270">
    <property type="term" value="F:zinc ion binding"/>
    <property type="evidence" value="ECO:0007669"/>
    <property type="project" value="UniProtKB-KW"/>
</dbReference>
<accession>A0A0C2WPX9</accession>
<dbReference type="InterPro" id="IPR012337">
    <property type="entry name" value="RNaseH-like_sf"/>
</dbReference>
<sequence length="1108" mass="123130">MPSSFQVPSVKYLTRQTIDFDLILLVESTRSRPLAMNPCACANPQTCHCGDNSRWAIPSQAGYGGWHSRNTSDKENTIPPTQLEHYPDPQTQQVTTSYPYAHYGHQLIYQDLYSQSYSYPNTASSYYNGVPFPAASTAPLAGNINAASDSTSTRTTRTSNAPKRKRTTTTNVLSGNTAPRKKPKPRRSVMGTGDVTLRADIVTARTCGVGPSATALSPPSVILNPPLSSDSSPPTLLLSPCTTLNHNSDQSPRVDATPQLTLRVDPPQPVSASQSNADAVIQLCDDIALARPSSDVWIFVRPYESPDPPANFKAEPVASESVPLLEKKPKAPFVGCRLCKKWKTPWKNVPGVVSTIRTHLKTYHKEIYEKSIKILGITHLAGICENEPFNVERWNELLMEWVVTDDQSLNVVDCPEFRAFVLYGSRAGVSDKDLLHRTALTGLIHARYQDEHDRIVNELKNSLGRVSFTSDIWSDPNLTAFMAVTTHFCTRDENGRLDIAARLLAFRVMEGSHDGDHIGDALFEVMDEAGITQKLGQGTLDNAGNNNTGLQRFQVRLRELNIEFDADGNRVRCFPHITNIACQTIIKELKENPYFPVLSSSDDPEKQEELQQYASGLASDPIGISRTIVSACRKSGQRRAELRLTIEVGNAQNWWEPLPILQLLRDVETRWSASYLMIDRVIVLYPVRAIQQICYADSTGTNYLPYKAIQAFLSNPAHSDMEKHRFTPTEFQVLHDIRSILQIPHAAQELLSADKTPTLSQAIPAYEALVKAWLNLQQQLPELAHYIGVGIVKIQEYVAKGRSSRIYALAMILNPSMKLSWIEEHWSPAEASNAKEWMIDAMTAFCTARRHKNNKRPSSTNVSESSLTDRSATSNQVRGIARLASLSSLPRQVIALPILPTLHTSNALSVPRGLGPSLSASNTPQGSPIPSRPTTPVPPNQPLPEPTSAEIAAKEEAELREDRITATHEFMRYVGAGLESPITLNLVRYWDHSEHTFPLLFSVALDILPVQASAVPCERVFSSSKETCTLRRNRLSSKLLETLQIMKHLYKSKRLDFTDQWLAKEEDYGIDGQPTEAAVRELLMLNKLEVLEDLLKNVDANHDASADF</sequence>
<evidence type="ECO:0000256" key="3">
    <source>
        <dbReference type="ARBA" id="ARBA00022771"/>
    </source>
</evidence>
<proteinExistence type="predicted"/>
<feature type="compositionally biased region" description="Polar residues" evidence="6">
    <location>
        <begin position="856"/>
        <end position="874"/>
    </location>
</feature>
<feature type="region of interest" description="Disordered" evidence="6">
    <location>
        <begin position="913"/>
        <end position="946"/>
    </location>
</feature>
<dbReference type="InParanoid" id="A0A0C2WPX9"/>
<dbReference type="AlphaFoldDB" id="A0A0C2WPX9"/>
<gene>
    <name evidence="8" type="ORF">M378DRAFT_27603</name>
</gene>
<keyword evidence="5" id="KW-0539">Nucleus</keyword>
<evidence type="ECO:0000256" key="2">
    <source>
        <dbReference type="ARBA" id="ARBA00022723"/>
    </source>
</evidence>
<evidence type="ECO:0000256" key="6">
    <source>
        <dbReference type="SAM" id="MobiDB-lite"/>
    </source>
</evidence>
<protein>
    <recommendedName>
        <fullName evidence="7">HAT C-terminal dimerisation domain-containing protein</fullName>
    </recommendedName>
</protein>
<evidence type="ECO:0000256" key="4">
    <source>
        <dbReference type="ARBA" id="ARBA00022833"/>
    </source>
</evidence>
<feature type="domain" description="HAT C-terminal dimerisation" evidence="7">
    <location>
        <begin position="982"/>
        <end position="1047"/>
    </location>
</feature>
<evidence type="ECO:0000259" key="7">
    <source>
        <dbReference type="Pfam" id="PF05699"/>
    </source>
</evidence>
<dbReference type="Proteomes" id="UP000054549">
    <property type="component" value="Unassembled WGS sequence"/>
</dbReference>
<dbReference type="GO" id="GO:0046983">
    <property type="term" value="F:protein dimerization activity"/>
    <property type="evidence" value="ECO:0007669"/>
    <property type="project" value="InterPro"/>
</dbReference>
<dbReference type="PANTHER" id="PTHR46481">
    <property type="entry name" value="ZINC FINGER BED DOMAIN-CONTAINING PROTEIN 4"/>
    <property type="match status" value="1"/>
</dbReference>
<keyword evidence="3" id="KW-0863">Zinc-finger</keyword>
<dbReference type="InterPro" id="IPR052035">
    <property type="entry name" value="ZnF_BED_domain_contain"/>
</dbReference>
<dbReference type="EMBL" id="KN818341">
    <property type="protein sequence ID" value="KIL58308.1"/>
    <property type="molecule type" value="Genomic_DNA"/>
</dbReference>
<evidence type="ECO:0000256" key="5">
    <source>
        <dbReference type="ARBA" id="ARBA00023242"/>
    </source>
</evidence>
<keyword evidence="2" id="KW-0479">Metal-binding</keyword>
<evidence type="ECO:0000256" key="1">
    <source>
        <dbReference type="ARBA" id="ARBA00004123"/>
    </source>
</evidence>
<keyword evidence="4" id="KW-0862">Zinc</keyword>
<dbReference type="OrthoDB" id="2790258at2759"/>
<dbReference type="PANTHER" id="PTHR46481:SF10">
    <property type="entry name" value="ZINC FINGER BED DOMAIN-CONTAINING PROTEIN 39"/>
    <property type="match status" value="1"/>
</dbReference>
<feature type="compositionally biased region" description="Low complexity" evidence="6">
    <location>
        <begin position="150"/>
        <end position="159"/>
    </location>
</feature>
<organism evidence="8 9">
    <name type="scientific">Amanita muscaria (strain Koide BX008)</name>
    <dbReference type="NCBI Taxonomy" id="946122"/>
    <lineage>
        <taxon>Eukaryota</taxon>
        <taxon>Fungi</taxon>
        <taxon>Dikarya</taxon>
        <taxon>Basidiomycota</taxon>
        <taxon>Agaricomycotina</taxon>
        <taxon>Agaricomycetes</taxon>
        <taxon>Agaricomycetidae</taxon>
        <taxon>Agaricales</taxon>
        <taxon>Pluteineae</taxon>
        <taxon>Amanitaceae</taxon>
        <taxon>Amanita</taxon>
    </lineage>
</organism>
<dbReference type="HOGENOM" id="CLU_009123_6_3_1"/>
<dbReference type="Pfam" id="PF05699">
    <property type="entry name" value="Dimer_Tnp_hAT"/>
    <property type="match status" value="1"/>
</dbReference>